<dbReference type="RefSeq" id="WP_407285620.1">
    <property type="nucleotide sequence ID" value="NZ_CP147982.1"/>
</dbReference>
<dbReference type="EMBL" id="CP147982">
    <property type="protein sequence ID" value="WXK75624.1"/>
    <property type="molecule type" value="Genomic_DNA"/>
</dbReference>
<organism evidence="1 2">
    <name type="scientific">Streptomyces sirii</name>
    <dbReference type="NCBI Taxonomy" id="3127701"/>
    <lineage>
        <taxon>Bacteria</taxon>
        <taxon>Bacillati</taxon>
        <taxon>Actinomycetota</taxon>
        <taxon>Actinomycetes</taxon>
        <taxon>Kitasatosporales</taxon>
        <taxon>Streptomycetaceae</taxon>
        <taxon>Streptomyces</taxon>
    </lineage>
</organism>
<protein>
    <submittedName>
        <fullName evidence="1">Uncharacterized protein</fullName>
    </submittedName>
</protein>
<gene>
    <name evidence="1" type="ORF">WAB15_06370</name>
</gene>
<proteinExistence type="predicted"/>
<evidence type="ECO:0000313" key="2">
    <source>
        <dbReference type="Proteomes" id="UP001626628"/>
    </source>
</evidence>
<keyword evidence="2" id="KW-1185">Reference proteome</keyword>
<reference evidence="1 2" key="1">
    <citation type="submission" date="2024-03" db="EMBL/GenBank/DDBJ databases">
        <title>The complete genome of Streptomyces sirii sp.nov.</title>
        <authorList>
            <person name="Zakalyukina Y.V."/>
            <person name="Belik A.R."/>
            <person name="Biryukov M.V."/>
            <person name="Baturina O.A."/>
            <person name="Kabilov M.R."/>
        </authorList>
    </citation>
    <scope>NUCLEOTIDE SEQUENCE [LARGE SCALE GENOMIC DNA]</scope>
    <source>
        <strain evidence="1 2">BP-8</strain>
    </source>
</reference>
<evidence type="ECO:0000313" key="1">
    <source>
        <dbReference type="EMBL" id="WXK75624.1"/>
    </source>
</evidence>
<sequence length="60" mass="6821">MLRRLLIDEDETGMPVDATLPSIFEAPYDDGDEEDDWIETCPHRTASTLDTAIEIALKRQ</sequence>
<dbReference type="Proteomes" id="UP001626628">
    <property type="component" value="Chromosome"/>
</dbReference>
<name>A0ABZ2QKS0_9ACTN</name>
<accession>A0ABZ2QKS0</accession>